<dbReference type="GO" id="GO:0003723">
    <property type="term" value="F:RNA binding"/>
    <property type="evidence" value="ECO:0007669"/>
    <property type="project" value="InterPro"/>
</dbReference>
<accession>A0A919U1C6</accession>
<dbReference type="SUPFAM" id="SSF55785">
    <property type="entry name" value="PYP-like sensor domain (PAS domain)"/>
    <property type="match status" value="1"/>
</dbReference>
<dbReference type="InterPro" id="IPR002645">
    <property type="entry name" value="STAS_dom"/>
</dbReference>
<dbReference type="InterPro" id="IPR058548">
    <property type="entry name" value="MlaB-like_STAS"/>
</dbReference>
<organism evidence="4 5">
    <name type="scientific">Cellulomonas chitinilytica</name>
    <dbReference type="NCBI Taxonomy" id="398759"/>
    <lineage>
        <taxon>Bacteria</taxon>
        <taxon>Bacillati</taxon>
        <taxon>Actinomycetota</taxon>
        <taxon>Actinomycetes</taxon>
        <taxon>Micrococcales</taxon>
        <taxon>Cellulomonadaceae</taxon>
        <taxon>Cellulomonas</taxon>
    </lineage>
</organism>
<feature type="region of interest" description="Disordered" evidence="1">
    <location>
        <begin position="322"/>
        <end position="342"/>
    </location>
</feature>
<dbReference type="InterPro" id="IPR036388">
    <property type="entry name" value="WH-like_DNA-bd_sf"/>
</dbReference>
<dbReference type="InterPro" id="IPR013655">
    <property type="entry name" value="PAS_fold_3"/>
</dbReference>
<dbReference type="PROSITE" id="PS50801">
    <property type="entry name" value="STAS"/>
    <property type="match status" value="1"/>
</dbReference>
<dbReference type="PROSITE" id="PS50921">
    <property type="entry name" value="ANTAR"/>
    <property type="match status" value="1"/>
</dbReference>
<sequence>MATGGSTSVGRFRLDPRDGRCWWSDGMFEIHGMEPGEVVPTLDLMIRHVDAADRDRVLEHIAQGARDGSAFGCQYRLLDLAGHARTVTLTGSGEAAADAGGDRVVSGFLVDTTAAQQRAMASRVNAELALALESHAVIDQAKGILMLGYGLDGDAAFELLRWGSQQRNLKLVTLAGRLVSVVESAGGLSSGMRRRLDDVFFASLSNGDGGGDLPAQRSAPTLQVSSSTVDGEPAAVVEGPVDLATVGQLSAALTQLMARAHRPGSVVVDLRGVTHLGSVGVSVLVAAHRRAAGDRVRLRLVLSETTSLGLVGADALDVEVVPDPRSTADAGTAPPETSPRRG</sequence>
<evidence type="ECO:0000313" key="5">
    <source>
        <dbReference type="Proteomes" id="UP000632740"/>
    </source>
</evidence>
<dbReference type="Gene3D" id="3.30.450.20">
    <property type="entry name" value="PAS domain"/>
    <property type="match status" value="1"/>
</dbReference>
<dbReference type="InterPro" id="IPR036513">
    <property type="entry name" value="STAS_dom_sf"/>
</dbReference>
<dbReference type="SMART" id="SM01012">
    <property type="entry name" value="ANTAR"/>
    <property type="match status" value="1"/>
</dbReference>
<evidence type="ECO:0000259" key="3">
    <source>
        <dbReference type="PROSITE" id="PS50921"/>
    </source>
</evidence>
<dbReference type="Gene3D" id="3.30.750.24">
    <property type="entry name" value="STAS domain"/>
    <property type="match status" value="1"/>
</dbReference>
<evidence type="ECO:0000256" key="1">
    <source>
        <dbReference type="SAM" id="MobiDB-lite"/>
    </source>
</evidence>
<keyword evidence="5" id="KW-1185">Reference proteome</keyword>
<reference evidence="4" key="1">
    <citation type="submission" date="2021-01" db="EMBL/GenBank/DDBJ databases">
        <title>Whole genome shotgun sequence of Cellulomonas chitinilytica NBRC 110799.</title>
        <authorList>
            <person name="Komaki H."/>
            <person name="Tamura T."/>
        </authorList>
    </citation>
    <scope>NUCLEOTIDE SEQUENCE</scope>
    <source>
        <strain evidence="4">NBRC 110799</strain>
    </source>
</reference>
<protein>
    <recommendedName>
        <fullName evidence="6">ANTAR domain-containing protein</fullName>
    </recommendedName>
</protein>
<dbReference type="Pfam" id="PF08447">
    <property type="entry name" value="PAS_3"/>
    <property type="match status" value="1"/>
</dbReference>
<dbReference type="RefSeq" id="WP_203757978.1">
    <property type="nucleotide sequence ID" value="NZ_BONK01000014.1"/>
</dbReference>
<dbReference type="Pfam" id="PF13466">
    <property type="entry name" value="STAS_2"/>
    <property type="match status" value="1"/>
</dbReference>
<dbReference type="SUPFAM" id="SSF52172">
    <property type="entry name" value="CheY-like"/>
    <property type="match status" value="1"/>
</dbReference>
<feature type="domain" description="STAS" evidence="2">
    <location>
        <begin position="222"/>
        <end position="301"/>
    </location>
</feature>
<gene>
    <name evidence="4" type="ORF">Cch01nite_36970</name>
</gene>
<evidence type="ECO:0008006" key="6">
    <source>
        <dbReference type="Google" id="ProtNLM"/>
    </source>
</evidence>
<dbReference type="AlphaFoldDB" id="A0A919U1C6"/>
<proteinExistence type="predicted"/>
<evidence type="ECO:0000313" key="4">
    <source>
        <dbReference type="EMBL" id="GIG22973.1"/>
    </source>
</evidence>
<dbReference type="Proteomes" id="UP000632740">
    <property type="component" value="Unassembled WGS sequence"/>
</dbReference>
<name>A0A919U1C6_9CELL</name>
<dbReference type="Gene3D" id="1.10.10.10">
    <property type="entry name" value="Winged helix-like DNA-binding domain superfamily/Winged helix DNA-binding domain"/>
    <property type="match status" value="1"/>
</dbReference>
<dbReference type="EMBL" id="BONK01000014">
    <property type="protein sequence ID" value="GIG22973.1"/>
    <property type="molecule type" value="Genomic_DNA"/>
</dbReference>
<dbReference type="InterPro" id="IPR035965">
    <property type="entry name" value="PAS-like_dom_sf"/>
</dbReference>
<dbReference type="CDD" id="cd07043">
    <property type="entry name" value="STAS_anti-anti-sigma_factors"/>
    <property type="match status" value="1"/>
</dbReference>
<evidence type="ECO:0000259" key="2">
    <source>
        <dbReference type="PROSITE" id="PS50801"/>
    </source>
</evidence>
<dbReference type="Pfam" id="PF03861">
    <property type="entry name" value="ANTAR"/>
    <property type="match status" value="1"/>
</dbReference>
<comment type="caution">
    <text evidence="4">The sequence shown here is derived from an EMBL/GenBank/DDBJ whole genome shotgun (WGS) entry which is preliminary data.</text>
</comment>
<feature type="domain" description="ANTAR" evidence="3">
    <location>
        <begin position="118"/>
        <end position="179"/>
    </location>
</feature>
<dbReference type="InterPro" id="IPR011006">
    <property type="entry name" value="CheY-like_superfamily"/>
</dbReference>
<dbReference type="InterPro" id="IPR005561">
    <property type="entry name" value="ANTAR"/>
</dbReference>
<dbReference type="SUPFAM" id="SSF52091">
    <property type="entry name" value="SpoIIaa-like"/>
    <property type="match status" value="1"/>
</dbReference>